<dbReference type="EMBL" id="UINC01150585">
    <property type="protein sequence ID" value="SVD43716.1"/>
    <property type="molecule type" value="Genomic_DNA"/>
</dbReference>
<sequence length="93" mass="9968">MSVVGLPPDEVASGLACLLMGRLLVSTVLAASEDGTRPTVFVVGRRPLASQHERWTNLGADSIASALFERHDADPSDTLDGVRRFLVAPILER</sequence>
<gene>
    <name evidence="1" type="ORF">METZ01_LOCUS396570</name>
</gene>
<dbReference type="AlphaFoldDB" id="A0A382VAZ9"/>
<organism evidence="1">
    <name type="scientific">marine metagenome</name>
    <dbReference type="NCBI Taxonomy" id="408172"/>
    <lineage>
        <taxon>unclassified sequences</taxon>
        <taxon>metagenomes</taxon>
        <taxon>ecological metagenomes</taxon>
    </lineage>
</organism>
<protein>
    <submittedName>
        <fullName evidence="1">Uncharacterized protein</fullName>
    </submittedName>
</protein>
<proteinExistence type="predicted"/>
<reference evidence="1" key="1">
    <citation type="submission" date="2018-05" db="EMBL/GenBank/DDBJ databases">
        <authorList>
            <person name="Lanie J.A."/>
            <person name="Ng W.-L."/>
            <person name="Kazmierczak K.M."/>
            <person name="Andrzejewski T.M."/>
            <person name="Davidsen T.M."/>
            <person name="Wayne K.J."/>
            <person name="Tettelin H."/>
            <person name="Glass J.I."/>
            <person name="Rusch D."/>
            <person name="Podicherti R."/>
            <person name="Tsui H.-C.T."/>
            <person name="Winkler M.E."/>
        </authorList>
    </citation>
    <scope>NUCLEOTIDE SEQUENCE</scope>
</reference>
<name>A0A382VAZ9_9ZZZZ</name>
<evidence type="ECO:0000313" key="1">
    <source>
        <dbReference type="EMBL" id="SVD43716.1"/>
    </source>
</evidence>
<accession>A0A382VAZ9</accession>